<gene>
    <name evidence="1" type="ordered locus">RrIowa_0739</name>
</gene>
<reference evidence="1 2" key="1">
    <citation type="journal article" date="2008" name="Infect. Immun.">
        <title>Genomic comparison of virulent Rickettsia rickettsii Sheila Smith and avirulent Rickettsia rickettsii Iowa.</title>
        <authorList>
            <person name="Ellison D.W."/>
            <person name="Clark T.R."/>
            <person name="Sturdevant D.E."/>
            <person name="Virtaneva K."/>
            <person name="Porcella S.F."/>
            <person name="Hackstadt T."/>
        </authorList>
    </citation>
    <scope>NUCLEOTIDE SEQUENCE [LARGE SCALE GENOMIC DNA]</scope>
    <source>
        <strain evidence="1 2">Iowa</strain>
    </source>
</reference>
<dbReference type="AlphaFoldDB" id="B0BXM1"/>
<dbReference type="EMBL" id="CP000766">
    <property type="protein sequence ID" value="ABY72597.1"/>
    <property type="molecule type" value="Genomic_DNA"/>
</dbReference>
<dbReference type="KEGG" id="rrj:RrIowa_0739"/>
<sequence>MISLESQLINPKKKYYSDISSEVIEYTWGKGVKGNYLEPFKNLIAFEVPLSYGLK</sequence>
<evidence type="ECO:0000313" key="1">
    <source>
        <dbReference type="EMBL" id="ABY72597.1"/>
    </source>
</evidence>
<reference evidence="1 2" key="2">
    <citation type="journal article" date="2015" name="Infect. Immun.">
        <title>Comparative genome sequencing of Rickettsia rickettsii strains that differ in virulence.</title>
        <authorList>
            <person name="Clark T.R."/>
            <person name="Noriea N.F."/>
            <person name="Bublitz D.C."/>
            <person name="Ellison D.W."/>
            <person name="Martens C."/>
            <person name="Lutter E.I."/>
            <person name="Hackstadt T."/>
        </authorList>
    </citation>
    <scope>NUCLEOTIDE SEQUENCE [LARGE SCALE GENOMIC DNA]</scope>
    <source>
        <strain evidence="1 2">Iowa</strain>
    </source>
</reference>
<dbReference type="Proteomes" id="UP000000796">
    <property type="component" value="Chromosome"/>
</dbReference>
<keyword evidence="2" id="KW-1185">Reference proteome</keyword>
<evidence type="ECO:0000313" key="2">
    <source>
        <dbReference type="Proteomes" id="UP000000796"/>
    </source>
</evidence>
<dbReference type="HOGENOM" id="CLU_212790_0_0_5"/>
<protein>
    <submittedName>
        <fullName evidence="1">Uncharacterized protein</fullName>
    </submittedName>
</protein>
<accession>B0BXM1</accession>
<name>B0BXM1_RICRO</name>
<proteinExistence type="predicted"/>
<organism evidence="1 2">
    <name type="scientific">Rickettsia rickettsii (strain Iowa)</name>
    <dbReference type="NCBI Taxonomy" id="452659"/>
    <lineage>
        <taxon>Bacteria</taxon>
        <taxon>Pseudomonadati</taxon>
        <taxon>Pseudomonadota</taxon>
        <taxon>Alphaproteobacteria</taxon>
        <taxon>Rickettsiales</taxon>
        <taxon>Rickettsiaceae</taxon>
        <taxon>Rickettsieae</taxon>
        <taxon>Rickettsia</taxon>
        <taxon>spotted fever group</taxon>
    </lineage>
</organism>